<keyword evidence="2" id="KW-0812">Transmembrane</keyword>
<gene>
    <name evidence="4" type="ORF">VUQ07_02715</name>
    <name evidence="3" type="ORF">VUQ09_02250</name>
</gene>
<dbReference type="AlphaFoldDB" id="A0AB74TTU8"/>
<evidence type="ECO:0000256" key="2">
    <source>
        <dbReference type="SAM" id="Phobius"/>
    </source>
</evidence>
<evidence type="ECO:0000313" key="3">
    <source>
        <dbReference type="EMBL" id="XBC48228.1"/>
    </source>
</evidence>
<dbReference type="EMBL" id="CP142434">
    <property type="protein sequence ID" value="XBC48228.1"/>
    <property type="molecule type" value="Genomic_DNA"/>
</dbReference>
<feature type="transmembrane region" description="Helical" evidence="2">
    <location>
        <begin position="6"/>
        <end position="28"/>
    </location>
</feature>
<keyword evidence="2" id="KW-1133">Transmembrane helix</keyword>
<evidence type="ECO:0000256" key="1">
    <source>
        <dbReference type="SAM" id="MobiDB-lite"/>
    </source>
</evidence>
<feature type="compositionally biased region" description="Basic and acidic residues" evidence="1">
    <location>
        <begin position="48"/>
        <end position="81"/>
    </location>
</feature>
<feature type="region of interest" description="Disordered" evidence="1">
    <location>
        <begin position="48"/>
        <end position="88"/>
    </location>
</feature>
<protein>
    <submittedName>
        <fullName evidence="3">Uncharacterized protein</fullName>
    </submittedName>
</protein>
<evidence type="ECO:0000313" key="4">
    <source>
        <dbReference type="EMBL" id="XBC52015.1"/>
    </source>
</evidence>
<accession>A0AB74TTU8</accession>
<organism evidence="3">
    <name type="scientific">Dolosigranulum savutiense</name>
    <dbReference type="NCBI Taxonomy" id="3110288"/>
    <lineage>
        <taxon>Bacteria</taxon>
        <taxon>Bacillati</taxon>
        <taxon>Bacillota</taxon>
        <taxon>Bacilli</taxon>
        <taxon>Lactobacillales</taxon>
        <taxon>Carnobacteriaceae</taxon>
        <taxon>Dolosigranulum</taxon>
    </lineage>
</organism>
<keyword evidence="2" id="KW-0472">Membrane</keyword>
<name>A0AB74TTU8_9LACT</name>
<reference evidence="3" key="1">
    <citation type="submission" date="2023-12" db="EMBL/GenBank/DDBJ databases">
        <title>Dolosigranulum savutii sp. nov. isolated from human upper respiratory samples collected in Botswana.</title>
        <authorList>
            <person name="Kelly M.S."/>
        </authorList>
    </citation>
    <scope>NUCLEOTIDE SEQUENCE</scope>
    <source>
        <strain evidence="4">MSK211</strain>
        <strain evidence="3">MSK312</strain>
    </source>
</reference>
<sequence length="88" mass="10653">MFNFLGYETTIGSLLFTFGLMLVFGWGYRQLFKEDDDHVEARKRRIAKEEEKLEQQKEEIKEIEQRKEKKKQEMDEKLYGEHEDDSMG</sequence>
<dbReference type="RefSeq" id="WP_347298233.1">
    <property type="nucleotide sequence ID" value="NZ_CP142434.1"/>
</dbReference>
<dbReference type="EMBL" id="CP142436">
    <property type="protein sequence ID" value="XBC52015.1"/>
    <property type="molecule type" value="Genomic_DNA"/>
</dbReference>
<proteinExistence type="predicted"/>